<accession>A0A162B840</accession>
<feature type="transmembrane region" description="Helical" evidence="1">
    <location>
        <begin position="38"/>
        <end position="61"/>
    </location>
</feature>
<feature type="transmembrane region" description="Helical" evidence="1">
    <location>
        <begin position="73"/>
        <end position="90"/>
    </location>
</feature>
<organism evidence="2 3">
    <name type="scientific">Pseudoalteromonas luteoviolacea S4060-1</name>
    <dbReference type="NCBI Taxonomy" id="1365257"/>
    <lineage>
        <taxon>Bacteria</taxon>
        <taxon>Pseudomonadati</taxon>
        <taxon>Pseudomonadota</taxon>
        <taxon>Gammaproteobacteria</taxon>
        <taxon>Alteromonadales</taxon>
        <taxon>Pseudoalteromonadaceae</taxon>
        <taxon>Pseudoalteromonas</taxon>
    </lineage>
</organism>
<protein>
    <submittedName>
        <fullName evidence="2">Uncharacterized protein</fullName>
    </submittedName>
</protein>
<comment type="caution">
    <text evidence="2">The sequence shown here is derived from an EMBL/GenBank/DDBJ whole genome shotgun (WGS) entry which is preliminary data.</text>
</comment>
<name>A0A162B840_9GAMM</name>
<dbReference type="Proteomes" id="UP000076661">
    <property type="component" value="Unassembled WGS sequence"/>
</dbReference>
<dbReference type="EMBL" id="AUXX01000010">
    <property type="protein sequence ID" value="KZN68114.1"/>
    <property type="molecule type" value="Genomic_DNA"/>
</dbReference>
<dbReference type="PATRIC" id="fig|1365257.3.peg.1602"/>
<dbReference type="RefSeq" id="WP_063372434.1">
    <property type="nucleotide sequence ID" value="NZ_AUXX01000010.1"/>
</dbReference>
<evidence type="ECO:0000256" key="1">
    <source>
        <dbReference type="SAM" id="Phobius"/>
    </source>
</evidence>
<keyword evidence="1" id="KW-0812">Transmembrane</keyword>
<gene>
    <name evidence="2" type="ORF">N478_15940</name>
</gene>
<reference evidence="2 3" key="1">
    <citation type="submission" date="2013-07" db="EMBL/GenBank/DDBJ databases">
        <title>Comparative Genomic and Metabolomic Analysis of Twelve Strains of Pseudoalteromonas luteoviolacea.</title>
        <authorList>
            <person name="Vynne N.G."/>
            <person name="Mansson M."/>
            <person name="Gram L."/>
        </authorList>
    </citation>
    <scope>NUCLEOTIDE SEQUENCE [LARGE SCALE GENOMIC DNA]</scope>
    <source>
        <strain evidence="2 3">S4060-1</strain>
    </source>
</reference>
<evidence type="ECO:0000313" key="3">
    <source>
        <dbReference type="Proteomes" id="UP000076661"/>
    </source>
</evidence>
<dbReference type="AlphaFoldDB" id="A0A162B840"/>
<keyword evidence="1" id="KW-1133">Transmembrane helix</keyword>
<sequence length="91" mass="10004">MMRVLNFGVVLGLLVGWLLVRGGIWLSLDLFGFDFHSVLTISELFSIVIIAGVAFHFTMLGDYKSQLLLAAKYLVPMGGLFVLLFGINLLA</sequence>
<proteinExistence type="predicted"/>
<keyword evidence="1" id="KW-0472">Membrane</keyword>
<evidence type="ECO:0000313" key="2">
    <source>
        <dbReference type="EMBL" id="KZN68114.1"/>
    </source>
</evidence>